<gene>
    <name evidence="2" type="ORF">TSPGSL018_10643</name>
</gene>
<protein>
    <recommendedName>
        <fullName evidence="3">Mediator complex subunit 15 KIX domain-containing protein</fullName>
    </recommendedName>
</protein>
<dbReference type="InterPro" id="IPR036529">
    <property type="entry name" value="KIX_dom_sf"/>
</dbReference>
<proteinExistence type="predicted"/>
<accession>A0A061R6P9</accession>
<dbReference type="Gene3D" id="1.10.246.20">
    <property type="entry name" value="Coactivator CBP, KIX domain"/>
    <property type="match status" value="1"/>
</dbReference>
<sequence>MASATKLSRDQVLHHILKNMRSIFNGQRPDEEIVRFSKHIEEKAYTMSKTPADYMKIIKQNLEQARHQIKSNGGAA</sequence>
<name>A0A061R6P9_9CHLO</name>
<evidence type="ECO:0000256" key="1">
    <source>
        <dbReference type="ARBA" id="ARBA00023242"/>
    </source>
</evidence>
<dbReference type="AlphaFoldDB" id="A0A061R6P9"/>
<dbReference type="GO" id="GO:0003712">
    <property type="term" value="F:transcription coregulator activity"/>
    <property type="evidence" value="ECO:0007669"/>
    <property type="project" value="InterPro"/>
</dbReference>
<feature type="non-terminal residue" evidence="2">
    <location>
        <position position="76"/>
    </location>
</feature>
<keyword evidence="1" id="KW-0539">Nucleus</keyword>
<evidence type="ECO:0000313" key="2">
    <source>
        <dbReference type="EMBL" id="JAC67633.1"/>
    </source>
</evidence>
<organism evidence="2">
    <name type="scientific">Tetraselmis sp. GSL018</name>
    <dbReference type="NCBI Taxonomy" id="582737"/>
    <lineage>
        <taxon>Eukaryota</taxon>
        <taxon>Viridiplantae</taxon>
        <taxon>Chlorophyta</taxon>
        <taxon>core chlorophytes</taxon>
        <taxon>Chlorodendrophyceae</taxon>
        <taxon>Chlorodendrales</taxon>
        <taxon>Chlorodendraceae</taxon>
        <taxon>Tetraselmis</taxon>
    </lineage>
</organism>
<dbReference type="EMBL" id="GBEZ01018848">
    <property type="protein sequence ID" value="JAC67633.1"/>
    <property type="molecule type" value="Transcribed_RNA"/>
</dbReference>
<evidence type="ECO:0008006" key="3">
    <source>
        <dbReference type="Google" id="ProtNLM"/>
    </source>
</evidence>
<dbReference type="GO" id="GO:0006355">
    <property type="term" value="P:regulation of DNA-templated transcription"/>
    <property type="evidence" value="ECO:0007669"/>
    <property type="project" value="InterPro"/>
</dbReference>
<reference evidence="2" key="1">
    <citation type="submission" date="2014-05" db="EMBL/GenBank/DDBJ databases">
        <title>The transcriptome of the halophilic microalga Tetraselmis sp. GSL018 isolated from the Great Salt Lake, Utah.</title>
        <authorList>
            <person name="Jinkerson R.E."/>
            <person name="D'Adamo S."/>
            <person name="Posewitz M.C."/>
        </authorList>
    </citation>
    <scope>NUCLEOTIDE SEQUENCE</scope>
    <source>
        <strain evidence="2">GSL018</strain>
    </source>
</reference>